<protein>
    <submittedName>
        <fullName evidence="2">M23 family peptidase</fullName>
    </submittedName>
</protein>
<accession>A0A327NKR6</accession>
<gene>
    <name evidence="2" type="ORF">HMF3257_16650</name>
</gene>
<dbReference type="Gene3D" id="2.70.70.10">
    <property type="entry name" value="Glucose Permease (Domain IIA)"/>
    <property type="match status" value="1"/>
</dbReference>
<dbReference type="PANTHER" id="PTHR21666:SF268">
    <property type="entry name" value="PEPTIDASE M23 DOMAIN-CONTAINING PROTEIN"/>
    <property type="match status" value="1"/>
</dbReference>
<dbReference type="InterPro" id="IPR003646">
    <property type="entry name" value="SH3-like_bac-type"/>
</dbReference>
<evidence type="ECO:0000259" key="1">
    <source>
        <dbReference type="SMART" id="SM00287"/>
    </source>
</evidence>
<dbReference type="OrthoDB" id="9810477at2"/>
<dbReference type="Pfam" id="PF08239">
    <property type="entry name" value="SH3_3"/>
    <property type="match status" value="1"/>
</dbReference>
<sequence>MIIKKLLRFLFIGLVTVCFGACTGLGPTANLFKPSSPHDQYGQSLKEARLDHTALGNDWLAAGERALRDSLKITVPYRESGYFSATKAFAIGYRLDGQRGDRFLIQVETQGQKSTKVFIDVFSLEERNRTNLTAASKADTNILSWEPRKTQSYLIRIQPELLRSGSYTITVTREPALAFPVKGRDSRQISSYFGAVRDGGRRRHEGVDIFAPKGTPALASVDGIITGVGTNTLGGNVAFLADNERNIRLYYAHLDRWNVSNGQHVSVGDTVGFVGNTGNARTTGPHLHFGIYGFTDGATDPLPYIRLGRGPAKQALLTSSRLGDSVRVSAAKSVVRLAPHSDAPILGELPKSSALTIVGGTETWLRVELPNGLTGYVPSATIEAGNRALRRLVLSSSGNLLEAADTQSGTILSLPIGSAVDVLALTNTFQLVRNSDGKTGWLPLATASSRPINAATR</sequence>
<comment type="caution">
    <text evidence="2">The sequence shown here is derived from an EMBL/GenBank/DDBJ whole genome shotgun (WGS) entry which is preliminary data.</text>
</comment>
<dbReference type="PANTHER" id="PTHR21666">
    <property type="entry name" value="PEPTIDASE-RELATED"/>
    <property type="match status" value="1"/>
</dbReference>
<dbReference type="Pfam" id="PF01551">
    <property type="entry name" value="Peptidase_M23"/>
    <property type="match status" value="1"/>
</dbReference>
<dbReference type="SUPFAM" id="SSF51261">
    <property type="entry name" value="Duplicated hybrid motif"/>
    <property type="match status" value="1"/>
</dbReference>
<dbReference type="InterPro" id="IPR011055">
    <property type="entry name" value="Dup_hybrid_motif"/>
</dbReference>
<proteinExistence type="predicted"/>
<name>A0A327NKR6_9BACT</name>
<dbReference type="EMBL" id="QLII01000001">
    <property type="protein sequence ID" value="RAI75395.1"/>
    <property type="molecule type" value="Genomic_DNA"/>
</dbReference>
<dbReference type="AlphaFoldDB" id="A0A327NKR6"/>
<dbReference type="CDD" id="cd12797">
    <property type="entry name" value="M23_peptidase"/>
    <property type="match status" value="1"/>
</dbReference>
<evidence type="ECO:0000313" key="3">
    <source>
        <dbReference type="Proteomes" id="UP000249016"/>
    </source>
</evidence>
<organism evidence="2 3">
    <name type="scientific">Spirosoma telluris</name>
    <dbReference type="NCBI Taxonomy" id="2183553"/>
    <lineage>
        <taxon>Bacteria</taxon>
        <taxon>Pseudomonadati</taxon>
        <taxon>Bacteroidota</taxon>
        <taxon>Cytophagia</taxon>
        <taxon>Cytophagales</taxon>
        <taxon>Cytophagaceae</taxon>
        <taxon>Spirosoma</taxon>
    </lineage>
</organism>
<reference evidence="2 3" key="1">
    <citation type="submission" date="2018-06" db="EMBL/GenBank/DDBJ databases">
        <title>Spirosoma sp. HMF3257 Genome sequencing and assembly.</title>
        <authorList>
            <person name="Kang H."/>
            <person name="Cha I."/>
            <person name="Kim H."/>
            <person name="Kang J."/>
            <person name="Joh K."/>
        </authorList>
    </citation>
    <scope>NUCLEOTIDE SEQUENCE [LARGE SCALE GENOMIC DNA]</scope>
    <source>
        <strain evidence="2 3">HMF3257</strain>
    </source>
</reference>
<dbReference type="Proteomes" id="UP000249016">
    <property type="component" value="Unassembled WGS sequence"/>
</dbReference>
<dbReference type="RefSeq" id="WP_111343761.1">
    <property type="nucleotide sequence ID" value="NZ_QLII01000001.1"/>
</dbReference>
<dbReference type="SMART" id="SM00287">
    <property type="entry name" value="SH3b"/>
    <property type="match status" value="1"/>
</dbReference>
<keyword evidence="3" id="KW-1185">Reference proteome</keyword>
<evidence type="ECO:0000313" key="2">
    <source>
        <dbReference type="EMBL" id="RAI75395.1"/>
    </source>
</evidence>
<feature type="domain" description="SH3b" evidence="1">
    <location>
        <begin position="323"/>
        <end position="385"/>
    </location>
</feature>
<dbReference type="InterPro" id="IPR016047">
    <property type="entry name" value="M23ase_b-sheet_dom"/>
</dbReference>
<dbReference type="Gene3D" id="2.30.30.40">
    <property type="entry name" value="SH3 Domains"/>
    <property type="match status" value="2"/>
</dbReference>
<dbReference type="InterPro" id="IPR050570">
    <property type="entry name" value="Cell_wall_metabolism_enzyme"/>
</dbReference>
<dbReference type="GO" id="GO:0004222">
    <property type="term" value="F:metalloendopeptidase activity"/>
    <property type="evidence" value="ECO:0007669"/>
    <property type="project" value="TreeGrafter"/>
</dbReference>